<feature type="domain" description="Pycsar effector protein" evidence="10">
    <location>
        <begin position="33"/>
        <end position="180"/>
    </location>
</feature>
<comment type="subcellular location">
    <subcellularLocation>
        <location evidence="1">Cell membrane</location>
    </subcellularLocation>
</comment>
<reference evidence="12" key="1">
    <citation type="journal article" date="2019" name="Int. J. Syst. Evol. Microbiol.">
        <title>The Global Catalogue of Microorganisms (GCM) 10K type strain sequencing project: providing services to taxonomists for standard genome sequencing and annotation.</title>
        <authorList>
            <consortium name="The Broad Institute Genomics Platform"/>
            <consortium name="The Broad Institute Genome Sequencing Center for Infectious Disease"/>
            <person name="Wu L."/>
            <person name="Ma J."/>
        </authorList>
    </citation>
    <scope>NUCLEOTIDE SEQUENCE [LARGE SCALE GENOMIC DNA]</scope>
    <source>
        <strain evidence="12">JCM 3106</strain>
    </source>
</reference>
<keyword evidence="4" id="KW-0547">Nucleotide-binding</keyword>
<dbReference type="RefSeq" id="WP_344898622.1">
    <property type="nucleotide sequence ID" value="NZ_BAAAWD010000013.1"/>
</dbReference>
<evidence type="ECO:0000313" key="11">
    <source>
        <dbReference type="EMBL" id="GAA3016916.1"/>
    </source>
</evidence>
<dbReference type="Pfam" id="PF18967">
    <property type="entry name" value="PycTM"/>
    <property type="match status" value="1"/>
</dbReference>
<feature type="transmembrane region" description="Helical" evidence="9">
    <location>
        <begin position="79"/>
        <end position="103"/>
    </location>
</feature>
<evidence type="ECO:0000313" key="12">
    <source>
        <dbReference type="Proteomes" id="UP001499930"/>
    </source>
</evidence>
<keyword evidence="12" id="KW-1185">Reference proteome</keyword>
<evidence type="ECO:0000256" key="7">
    <source>
        <dbReference type="ARBA" id="ARBA00023136"/>
    </source>
</evidence>
<comment type="caution">
    <text evidence="11">The sequence shown here is derived from an EMBL/GenBank/DDBJ whole genome shotgun (WGS) entry which is preliminary data.</text>
</comment>
<keyword evidence="5 9" id="KW-1133">Transmembrane helix</keyword>
<keyword evidence="3 9" id="KW-0812">Transmembrane</keyword>
<organism evidence="11 12">
    <name type="scientific">Streptosporangium longisporum</name>
    <dbReference type="NCBI Taxonomy" id="46187"/>
    <lineage>
        <taxon>Bacteria</taxon>
        <taxon>Bacillati</taxon>
        <taxon>Actinomycetota</taxon>
        <taxon>Actinomycetes</taxon>
        <taxon>Streptosporangiales</taxon>
        <taxon>Streptosporangiaceae</taxon>
        <taxon>Streptosporangium</taxon>
    </lineage>
</organism>
<sequence>MSHDHAGPGPGFDDDATARPAPTEPDPALKHALETAVTMAHAELVRAGESKSGLLLSWAGAAFGLLGTLLVTSPDHFPGIARFGVIVAVMMLSVAVVLILLTIRPTLPRHGRTATALYSATTTPQDVLDRIRAQLADGELSLARQTLLLSRLALVKHRYLQWAIDLIIAAIVILTITVALTRLF</sequence>
<feature type="region of interest" description="Disordered" evidence="8">
    <location>
        <begin position="1"/>
        <end position="27"/>
    </location>
</feature>
<evidence type="ECO:0000256" key="2">
    <source>
        <dbReference type="ARBA" id="ARBA00022475"/>
    </source>
</evidence>
<dbReference type="Proteomes" id="UP001499930">
    <property type="component" value="Unassembled WGS sequence"/>
</dbReference>
<keyword evidence="7 9" id="KW-0472">Membrane</keyword>
<dbReference type="InterPro" id="IPR043760">
    <property type="entry name" value="PycTM_dom"/>
</dbReference>
<evidence type="ECO:0000256" key="4">
    <source>
        <dbReference type="ARBA" id="ARBA00022741"/>
    </source>
</evidence>
<feature type="transmembrane region" description="Helical" evidence="9">
    <location>
        <begin position="54"/>
        <end position="73"/>
    </location>
</feature>
<evidence type="ECO:0000256" key="3">
    <source>
        <dbReference type="ARBA" id="ARBA00022692"/>
    </source>
</evidence>
<evidence type="ECO:0000256" key="6">
    <source>
        <dbReference type="ARBA" id="ARBA00023118"/>
    </source>
</evidence>
<evidence type="ECO:0000259" key="10">
    <source>
        <dbReference type="Pfam" id="PF18967"/>
    </source>
</evidence>
<keyword evidence="2" id="KW-1003">Cell membrane</keyword>
<accession>A0ABP6KLR1</accession>
<proteinExistence type="predicted"/>
<protein>
    <recommendedName>
        <fullName evidence="10">Pycsar effector protein domain-containing protein</fullName>
    </recommendedName>
</protein>
<gene>
    <name evidence="11" type="ORF">GCM10017559_45760</name>
</gene>
<dbReference type="EMBL" id="BAAAWD010000013">
    <property type="protein sequence ID" value="GAA3016916.1"/>
    <property type="molecule type" value="Genomic_DNA"/>
</dbReference>
<evidence type="ECO:0000256" key="9">
    <source>
        <dbReference type="SAM" id="Phobius"/>
    </source>
</evidence>
<name>A0ABP6KLR1_9ACTN</name>
<evidence type="ECO:0000256" key="5">
    <source>
        <dbReference type="ARBA" id="ARBA00022989"/>
    </source>
</evidence>
<evidence type="ECO:0000256" key="1">
    <source>
        <dbReference type="ARBA" id="ARBA00004236"/>
    </source>
</evidence>
<feature type="transmembrane region" description="Helical" evidence="9">
    <location>
        <begin position="159"/>
        <end position="180"/>
    </location>
</feature>
<keyword evidence="6" id="KW-0051">Antiviral defense</keyword>
<evidence type="ECO:0000256" key="8">
    <source>
        <dbReference type="SAM" id="MobiDB-lite"/>
    </source>
</evidence>